<feature type="transmembrane region" description="Helical" evidence="5">
    <location>
        <begin position="381"/>
        <end position="401"/>
    </location>
</feature>
<comment type="subcellular location">
    <subcellularLocation>
        <location evidence="1">Membrane</location>
        <topology evidence="1">Multi-pass membrane protein</topology>
    </subcellularLocation>
</comment>
<dbReference type="InterPro" id="IPR022764">
    <property type="entry name" value="Peptidase_S54_rhomboid_dom"/>
</dbReference>
<evidence type="ECO:0000256" key="3">
    <source>
        <dbReference type="ARBA" id="ARBA00022989"/>
    </source>
</evidence>
<keyword evidence="8" id="KW-1185">Reference proteome</keyword>
<dbReference type="Gene3D" id="1.20.1540.10">
    <property type="entry name" value="Rhomboid-like"/>
    <property type="match status" value="1"/>
</dbReference>
<dbReference type="GO" id="GO:0016020">
    <property type="term" value="C:membrane"/>
    <property type="evidence" value="ECO:0007669"/>
    <property type="project" value="UniProtKB-SubCell"/>
</dbReference>
<accession>A0ABD5Z2L0</accession>
<proteinExistence type="predicted"/>
<name>A0ABD5Z2L0_9EURY</name>
<gene>
    <name evidence="7" type="ORF">ACFQJ9_08360</name>
</gene>
<feature type="transmembrane region" description="Helical" evidence="5">
    <location>
        <begin position="311"/>
        <end position="332"/>
    </location>
</feature>
<dbReference type="InterPro" id="IPR035952">
    <property type="entry name" value="Rhomboid-like_sf"/>
</dbReference>
<evidence type="ECO:0000256" key="4">
    <source>
        <dbReference type="ARBA" id="ARBA00023136"/>
    </source>
</evidence>
<dbReference type="Proteomes" id="UP001596447">
    <property type="component" value="Unassembled WGS sequence"/>
</dbReference>
<feature type="domain" description="Peptidase S54 rhomboid" evidence="6">
    <location>
        <begin position="143"/>
        <end position="300"/>
    </location>
</feature>
<evidence type="ECO:0000256" key="5">
    <source>
        <dbReference type="SAM" id="Phobius"/>
    </source>
</evidence>
<dbReference type="GO" id="GO:0008233">
    <property type="term" value="F:peptidase activity"/>
    <property type="evidence" value="ECO:0007669"/>
    <property type="project" value="UniProtKB-KW"/>
</dbReference>
<evidence type="ECO:0000313" key="7">
    <source>
        <dbReference type="EMBL" id="MFC7199422.1"/>
    </source>
</evidence>
<feature type="transmembrane region" description="Helical" evidence="5">
    <location>
        <begin position="60"/>
        <end position="80"/>
    </location>
</feature>
<dbReference type="Pfam" id="PF01694">
    <property type="entry name" value="Rhomboid"/>
    <property type="match status" value="1"/>
</dbReference>
<comment type="caution">
    <text evidence="7">The sequence shown here is derived from an EMBL/GenBank/DDBJ whole genome shotgun (WGS) entry which is preliminary data.</text>
</comment>
<dbReference type="SUPFAM" id="SSF144091">
    <property type="entry name" value="Rhomboid-like"/>
    <property type="match status" value="1"/>
</dbReference>
<protein>
    <submittedName>
        <fullName evidence="7">Rhomboid family intramembrane serine protease</fullName>
        <ecNumber evidence="7">3.4.21.-</ecNumber>
    </submittedName>
</protein>
<feature type="transmembrane region" description="Helical" evidence="5">
    <location>
        <begin position="160"/>
        <end position="177"/>
    </location>
</feature>
<keyword evidence="4 5" id="KW-0472">Membrane</keyword>
<dbReference type="GO" id="GO:0006508">
    <property type="term" value="P:proteolysis"/>
    <property type="evidence" value="ECO:0007669"/>
    <property type="project" value="UniProtKB-KW"/>
</dbReference>
<feature type="transmembrane region" description="Helical" evidence="5">
    <location>
        <begin position="197"/>
        <end position="230"/>
    </location>
</feature>
<dbReference type="RefSeq" id="WP_279529353.1">
    <property type="nucleotide sequence ID" value="NZ_CP122312.1"/>
</dbReference>
<feature type="transmembrane region" description="Helical" evidence="5">
    <location>
        <begin position="6"/>
        <end position="23"/>
    </location>
</feature>
<dbReference type="EMBL" id="JBHTAR010000011">
    <property type="protein sequence ID" value="MFC7199422.1"/>
    <property type="molecule type" value="Genomic_DNA"/>
</dbReference>
<evidence type="ECO:0000256" key="2">
    <source>
        <dbReference type="ARBA" id="ARBA00022692"/>
    </source>
</evidence>
<reference evidence="7 8" key="1">
    <citation type="journal article" date="2019" name="Int. J. Syst. Evol. Microbiol.">
        <title>The Global Catalogue of Microorganisms (GCM) 10K type strain sequencing project: providing services to taxonomists for standard genome sequencing and annotation.</title>
        <authorList>
            <consortium name="The Broad Institute Genomics Platform"/>
            <consortium name="The Broad Institute Genome Sequencing Center for Infectious Disease"/>
            <person name="Wu L."/>
            <person name="Ma J."/>
        </authorList>
    </citation>
    <scope>NUCLEOTIDE SEQUENCE [LARGE SCALE GENOMIC DNA]</scope>
    <source>
        <strain evidence="7 8">XZGYJ-43</strain>
    </source>
</reference>
<evidence type="ECO:0000313" key="8">
    <source>
        <dbReference type="Proteomes" id="UP001596447"/>
    </source>
</evidence>
<keyword evidence="2 5" id="KW-0812">Transmembrane</keyword>
<feature type="transmembrane region" description="Helical" evidence="5">
    <location>
        <begin position="35"/>
        <end position="54"/>
    </location>
</feature>
<feature type="transmembrane region" description="Helical" evidence="5">
    <location>
        <begin position="137"/>
        <end position="153"/>
    </location>
</feature>
<feature type="transmembrane region" description="Helical" evidence="5">
    <location>
        <begin position="95"/>
        <end position="117"/>
    </location>
</feature>
<dbReference type="AlphaFoldDB" id="A0ABD5Z2L0"/>
<keyword evidence="7" id="KW-0378">Hydrolase</keyword>
<feature type="transmembrane region" description="Helical" evidence="5">
    <location>
        <begin position="275"/>
        <end position="299"/>
    </location>
</feature>
<dbReference type="EC" id="3.4.21.-" evidence="7"/>
<evidence type="ECO:0000259" key="6">
    <source>
        <dbReference type="Pfam" id="PF01694"/>
    </source>
</evidence>
<sequence length="600" mass="63932">MSVPSWLAVGGPLLVAAVVLVVLRVHGLVRAGDAVLVGLPAAGLVGLALGWWVAGVSLSVALFWGVLLALVASVGVVRALDRPRGAWVGRLRRRLLFGVPWGSLVSAVGVLGFYLFVQHGLADPYRPLKIPFVSWSYLYPVGVLTAPFAHAGLGHLTGNLVGTLALAPVAEYAWSHFPTERGESAFASWRTNPYVRAALFPVGVVGVGLLTSVFSWGPIVGFSGVVFAFGGFALVRYPIVTVVALSVRGVVSTVLDALRDPVVVASASPSYGGPWWAGIAIQGHVLGLFLGGVLGALLLARRSESERPSALRLWGGAFVFAVSMSLWIVWWYRGPETYVLYRGLGVVMILGVAALLVLAVRSSDRTLLDFEEGALTRRHAAICLAFVPVLVMAGVAVPVNLVTISEEPLPNEAIHVEGYDVTYVENVPNQRVSAVPIEAFGETTQVNASGVVVRNPDRHVWTEAVSRGELAFYGTSTVKVGGVGWVETIQAHREGWVAAGGGPVYRVALRERGGSWETVFRSDPATADPTVAGRNVTLAVTNTSFRVRVQRGNETLDSAPLPAANESVSVGGLRLVREESTLYAVHNETRVQVAHEERYQ</sequence>
<organism evidence="7 8">
    <name type="scientific">Halospeciosus flavus</name>
    <dbReference type="NCBI Taxonomy" id="3032283"/>
    <lineage>
        <taxon>Archaea</taxon>
        <taxon>Methanobacteriati</taxon>
        <taxon>Methanobacteriota</taxon>
        <taxon>Stenosarchaea group</taxon>
        <taxon>Halobacteria</taxon>
        <taxon>Halobacteriales</taxon>
        <taxon>Halobacteriaceae</taxon>
        <taxon>Halospeciosus</taxon>
    </lineage>
</organism>
<evidence type="ECO:0000256" key="1">
    <source>
        <dbReference type="ARBA" id="ARBA00004141"/>
    </source>
</evidence>
<feature type="transmembrane region" description="Helical" evidence="5">
    <location>
        <begin position="338"/>
        <end position="360"/>
    </location>
</feature>
<keyword evidence="3 5" id="KW-1133">Transmembrane helix</keyword>
<keyword evidence="7" id="KW-0645">Protease</keyword>